<gene>
    <name evidence="2" type="ORF">D0C36_21180</name>
</gene>
<dbReference type="Proteomes" id="UP000264217">
    <property type="component" value="Unassembled WGS sequence"/>
</dbReference>
<comment type="caution">
    <text evidence="2">The sequence shown here is derived from an EMBL/GenBank/DDBJ whole genome shotgun (WGS) entry which is preliminary data.</text>
</comment>
<keyword evidence="1" id="KW-0812">Transmembrane</keyword>
<accession>A0A372NPY7</accession>
<dbReference type="OrthoDB" id="799545at2"/>
<evidence type="ECO:0000256" key="1">
    <source>
        <dbReference type="SAM" id="Phobius"/>
    </source>
</evidence>
<keyword evidence="1" id="KW-1133">Transmembrane helix</keyword>
<keyword evidence="1" id="KW-0472">Membrane</keyword>
<feature type="transmembrane region" description="Helical" evidence="1">
    <location>
        <begin position="14"/>
        <end position="33"/>
    </location>
</feature>
<sequence length="62" mass="6523">MASSTQNANSEKHYVALILAIVIGLVGVFIRFADFKLASAVGNVLMGIGSILVLRAAFAIMK</sequence>
<protein>
    <submittedName>
        <fullName evidence="2">Uncharacterized protein</fullName>
    </submittedName>
</protein>
<evidence type="ECO:0000313" key="2">
    <source>
        <dbReference type="EMBL" id="RFZ90313.1"/>
    </source>
</evidence>
<dbReference type="EMBL" id="QWDC01000004">
    <property type="protein sequence ID" value="RFZ90313.1"/>
    <property type="molecule type" value="Genomic_DNA"/>
</dbReference>
<keyword evidence="3" id="KW-1185">Reference proteome</keyword>
<proteinExistence type="predicted"/>
<dbReference type="RefSeq" id="WP_117393727.1">
    <property type="nucleotide sequence ID" value="NZ_QWDC01000004.1"/>
</dbReference>
<feature type="transmembrane region" description="Helical" evidence="1">
    <location>
        <begin position="40"/>
        <end position="61"/>
    </location>
</feature>
<evidence type="ECO:0000313" key="3">
    <source>
        <dbReference type="Proteomes" id="UP000264217"/>
    </source>
</evidence>
<organism evidence="2 3">
    <name type="scientific">Mucilaginibacter conchicola</name>
    <dbReference type="NCBI Taxonomy" id="2303333"/>
    <lineage>
        <taxon>Bacteria</taxon>
        <taxon>Pseudomonadati</taxon>
        <taxon>Bacteroidota</taxon>
        <taxon>Sphingobacteriia</taxon>
        <taxon>Sphingobacteriales</taxon>
        <taxon>Sphingobacteriaceae</taxon>
        <taxon>Mucilaginibacter</taxon>
    </lineage>
</organism>
<name>A0A372NPY7_9SPHI</name>
<reference evidence="2 3" key="1">
    <citation type="submission" date="2018-08" db="EMBL/GenBank/DDBJ databases">
        <title>Mucilaginibacter sp. MYSH2.</title>
        <authorList>
            <person name="Seo T."/>
        </authorList>
    </citation>
    <scope>NUCLEOTIDE SEQUENCE [LARGE SCALE GENOMIC DNA]</scope>
    <source>
        <strain evidence="2 3">MYSH2</strain>
    </source>
</reference>
<dbReference type="AlphaFoldDB" id="A0A372NPY7"/>